<gene>
    <name evidence="10" type="ORF">MOO45_03715</name>
</gene>
<feature type="transmembrane region" description="Helical" evidence="8">
    <location>
        <begin position="266"/>
        <end position="289"/>
    </location>
</feature>
<dbReference type="Proteomes" id="UP000831495">
    <property type="component" value="Chromosome"/>
</dbReference>
<feature type="transmembrane region" description="Helical" evidence="8">
    <location>
        <begin position="236"/>
        <end position="254"/>
    </location>
</feature>
<evidence type="ECO:0000256" key="1">
    <source>
        <dbReference type="ARBA" id="ARBA00004651"/>
    </source>
</evidence>
<evidence type="ECO:0000313" key="10">
    <source>
        <dbReference type="EMBL" id="UQS82761.1"/>
    </source>
</evidence>
<feature type="transmembrane region" description="Helical" evidence="8">
    <location>
        <begin position="206"/>
        <end position="224"/>
    </location>
</feature>
<keyword evidence="3" id="KW-0808">Transferase</keyword>
<dbReference type="CDD" id="cd01840">
    <property type="entry name" value="SGNH_hydrolase_yrhL_like"/>
    <property type="match status" value="1"/>
</dbReference>
<dbReference type="Pfam" id="PF01757">
    <property type="entry name" value="Acyl_transf_3"/>
    <property type="match status" value="1"/>
</dbReference>
<dbReference type="RefSeq" id="WP_249515039.1">
    <property type="nucleotide sequence ID" value="NZ_CP093366.1"/>
</dbReference>
<evidence type="ECO:0000256" key="6">
    <source>
        <dbReference type="ARBA" id="ARBA00023136"/>
    </source>
</evidence>
<accession>A0ABY4PB69</accession>
<name>A0ABY4PB69_9LACO</name>
<dbReference type="PANTHER" id="PTHR23028:SF53">
    <property type="entry name" value="ACYL_TRANSF_3 DOMAIN-CONTAINING PROTEIN"/>
    <property type="match status" value="1"/>
</dbReference>
<evidence type="ECO:0000256" key="3">
    <source>
        <dbReference type="ARBA" id="ARBA00022679"/>
    </source>
</evidence>
<evidence type="ECO:0000256" key="8">
    <source>
        <dbReference type="SAM" id="Phobius"/>
    </source>
</evidence>
<evidence type="ECO:0000313" key="11">
    <source>
        <dbReference type="Proteomes" id="UP000831495"/>
    </source>
</evidence>
<evidence type="ECO:0000256" key="4">
    <source>
        <dbReference type="ARBA" id="ARBA00022692"/>
    </source>
</evidence>
<organism evidence="10 11">
    <name type="scientific">Bombilactobacillus folatiphilus</name>
    <dbReference type="NCBI Taxonomy" id="2923362"/>
    <lineage>
        <taxon>Bacteria</taxon>
        <taxon>Bacillati</taxon>
        <taxon>Bacillota</taxon>
        <taxon>Bacilli</taxon>
        <taxon>Lactobacillales</taxon>
        <taxon>Lactobacillaceae</taxon>
        <taxon>Bombilactobacillus</taxon>
    </lineage>
</organism>
<keyword evidence="5 8" id="KW-1133">Transmembrane helix</keyword>
<evidence type="ECO:0000256" key="5">
    <source>
        <dbReference type="ARBA" id="ARBA00022989"/>
    </source>
</evidence>
<proteinExistence type="predicted"/>
<feature type="transmembrane region" description="Helical" evidence="8">
    <location>
        <begin position="79"/>
        <end position="98"/>
    </location>
</feature>
<evidence type="ECO:0000256" key="7">
    <source>
        <dbReference type="ARBA" id="ARBA00023315"/>
    </source>
</evidence>
<comment type="subcellular location">
    <subcellularLocation>
        <location evidence="1">Cell membrane</location>
        <topology evidence="1">Multi-pass membrane protein</topology>
    </subcellularLocation>
</comment>
<dbReference type="EMBL" id="CP093366">
    <property type="protein sequence ID" value="UQS82761.1"/>
    <property type="molecule type" value="Genomic_DNA"/>
</dbReference>
<keyword evidence="4 8" id="KW-0812">Transmembrane</keyword>
<feature type="transmembrane region" description="Helical" evidence="8">
    <location>
        <begin position="150"/>
        <end position="167"/>
    </location>
</feature>
<feature type="transmembrane region" description="Helical" evidence="8">
    <location>
        <begin position="331"/>
        <end position="352"/>
    </location>
</feature>
<dbReference type="InterPro" id="IPR050879">
    <property type="entry name" value="Acyltransferase_3"/>
</dbReference>
<dbReference type="Gene3D" id="3.40.50.1110">
    <property type="entry name" value="SGNH hydrolase"/>
    <property type="match status" value="1"/>
</dbReference>
<keyword evidence="2" id="KW-1003">Cell membrane</keyword>
<feature type="transmembrane region" description="Helical" evidence="8">
    <location>
        <begin position="301"/>
        <end position="319"/>
    </location>
</feature>
<protein>
    <submittedName>
        <fullName evidence="10">Acetyltransferase</fullName>
    </submittedName>
</protein>
<feature type="transmembrane region" description="Helical" evidence="8">
    <location>
        <begin position="373"/>
        <end position="392"/>
    </location>
</feature>
<feature type="transmembrane region" description="Helical" evidence="8">
    <location>
        <begin position="12"/>
        <end position="30"/>
    </location>
</feature>
<evidence type="ECO:0000259" key="9">
    <source>
        <dbReference type="Pfam" id="PF01757"/>
    </source>
</evidence>
<keyword evidence="7" id="KW-0012">Acyltransferase</keyword>
<dbReference type="PANTHER" id="PTHR23028">
    <property type="entry name" value="ACETYLTRANSFERASE"/>
    <property type="match status" value="1"/>
</dbReference>
<feature type="transmembrane region" description="Helical" evidence="8">
    <location>
        <begin position="172"/>
        <end position="191"/>
    </location>
</feature>
<dbReference type="InterPro" id="IPR036514">
    <property type="entry name" value="SGNH_hydro_sf"/>
</dbReference>
<reference evidence="10" key="1">
    <citation type="journal article" date="2022" name="Int. J. Syst. Evol. Microbiol.">
        <title>Apilactobacillus apisilvae sp. nov., Nicolia spurrieriana gen. nov. sp. nov., Bombilactobacillus folatiphilus sp. nov. and Bombilactobacillus thymidiniphilus sp. nov., four new lactic acid bacterial isolates from stingless bees Tetragonula carbonaria and Austroplebeia australis.</title>
        <authorList>
            <person name="Oliphant S.A."/>
            <person name="Watson-Haigh N.S."/>
            <person name="Sumby K.M."/>
            <person name="Gardner J."/>
            <person name="Groom S."/>
            <person name="Jiranek V."/>
        </authorList>
    </citation>
    <scope>NUCLEOTIDE SEQUENCE</scope>
    <source>
        <strain evidence="10">SG4_D2</strain>
    </source>
</reference>
<feature type="transmembrane region" description="Helical" evidence="8">
    <location>
        <begin position="36"/>
        <end position="58"/>
    </location>
</feature>
<keyword evidence="6 8" id="KW-0472">Membrane</keyword>
<feature type="domain" description="Acyltransferase 3" evidence="9">
    <location>
        <begin position="12"/>
        <end position="348"/>
    </location>
</feature>
<keyword evidence="11" id="KW-1185">Reference proteome</keyword>
<evidence type="ECO:0000256" key="2">
    <source>
        <dbReference type="ARBA" id="ARBA00022475"/>
    </source>
</evidence>
<sequence>MEQVKQKSRYITGFDGLRTLGVIGVILYHLNPAIFAGGYLGVPIFLVLSGYLITDQILRSLRIDGHFSLKQYYGKRIRRLYPGLLLMLFSASAYITLFQQNLLKNLRSIFVTNVLNVYNFWQILHGQSYFDRFANNESPFTHLWTLSLQGQFYFLWPLLLILLLRWFSTKKFFTITFLVTCFSAVLMALLYNPHLDPSRVYYGTDTRMFSLLLGCLLAMMWPSNNLRTTVRRFDRNLLNIVGTVAFVGMLFLIFKMKATDAFTYRGGIFLFSVLTTLLVAVIAHPAAMWNRLLTNPLFAKIGKISYGLYLYQFPVMIFFESKFKNVADHPLLYPIVEIVLIFGVSWMSYYFVESPLGKGDWRQLLKQWARPSHLLIEIVLLVIVFLGSVGLIRDNGQAVNADHSPLAQKIAQNKSQNVSHNQQALKVIKKNQQVHNHRQVKKWQKLAQKHPVNQRYQKLGISQFDLQRAQDLPALAVGDSVMVDGSDGLRAIFPKMVINADVSRGIEAAITTLSNYKDQNALPQTIIMGIGTNGAISEKQVVQVLNLAGAKRQVFWINVHVPTRSWEKSVNDLLQSESQKYHNLHVIDWYEYSQAHPKWFYDDQVHTNDQGSKYYSTLIAKSILKQTKY</sequence>
<dbReference type="SUPFAM" id="SSF52266">
    <property type="entry name" value="SGNH hydrolase"/>
    <property type="match status" value="1"/>
</dbReference>
<dbReference type="InterPro" id="IPR002656">
    <property type="entry name" value="Acyl_transf_3_dom"/>
</dbReference>